<accession>A0A2H9YUF7</accession>
<dbReference type="Proteomes" id="UP000243446">
    <property type="component" value="Unassembled WGS sequence"/>
</dbReference>
<evidence type="ECO:0000313" key="1">
    <source>
        <dbReference type="EMBL" id="PJO76290.1"/>
    </source>
</evidence>
<dbReference type="EMBL" id="PHRG01000001">
    <property type="protein sequence ID" value="PJO76290.1"/>
    <property type="molecule type" value="Genomic_DNA"/>
</dbReference>
<name>A0A2H9YUF7_9GAMM</name>
<protein>
    <recommendedName>
        <fullName evidence="3">SIR2-like domain-containing protein</fullName>
    </recommendedName>
</protein>
<evidence type="ECO:0000313" key="2">
    <source>
        <dbReference type="Proteomes" id="UP000243446"/>
    </source>
</evidence>
<dbReference type="AlphaFoldDB" id="A0A2H9YUF7"/>
<proteinExistence type="predicted"/>
<reference evidence="1 2" key="1">
    <citation type="submission" date="2017-11" db="EMBL/GenBank/DDBJ databases">
        <title>Revising the taxonomy of the Acinetobacter lwoffii group: the description of Acinetobacter pseudolwoffii sp. nov. and emended description of Acinetobacter lwoffii.</title>
        <authorList>
            <person name="Nemec A."/>
            <person name="Radolfova-Krizova L."/>
        </authorList>
    </citation>
    <scope>NUCLEOTIDE SEQUENCE [LARGE SCALE GENOMIC DNA]</scope>
    <source>
        <strain evidence="1 2">ANC 5044</strain>
    </source>
</reference>
<comment type="caution">
    <text evidence="1">The sequence shown here is derived from an EMBL/GenBank/DDBJ whole genome shotgun (WGS) entry which is preliminary data.</text>
</comment>
<sequence length="323" mass="37015">MDRKLLIFGNGLGMAIDANHYSLTNALNTVWSDDTLWNNTVHRDLIQNCISSGQCPVSEEELDKLYLVSTSCDYLNDYPNTVNGDHWLSNYGQEFTAATQEYIHTVASYLFDSSNTLPINFKNALIDFIKNTNSHVATLNYDKLLYDEFIKEEICKGYSGYLVDGFYDTGFKPSNMERHFRRNFGYYMHLHGCPLFKDINGITYKLKTSQISTNNIFGSKHIVLTHIPHKPSVITASDVLSTYWSYLILSLSEVKEIILFGYSGCDIHLNKILKIHASSKNKKIIEWDGDGQSTQQRQQFWDSELGANVTLQRMPDITQYTSW</sequence>
<gene>
    <name evidence="1" type="ORF">CWI32_01175</name>
</gene>
<evidence type="ECO:0008006" key="3">
    <source>
        <dbReference type="Google" id="ProtNLM"/>
    </source>
</evidence>
<organism evidence="1 2">
    <name type="scientific">Acinetobacter pseudolwoffii</name>
    <dbReference type="NCBI Taxonomy" id="2053287"/>
    <lineage>
        <taxon>Bacteria</taxon>
        <taxon>Pseudomonadati</taxon>
        <taxon>Pseudomonadota</taxon>
        <taxon>Gammaproteobacteria</taxon>
        <taxon>Moraxellales</taxon>
        <taxon>Moraxellaceae</taxon>
        <taxon>Acinetobacter</taxon>
    </lineage>
</organism>